<reference evidence="1" key="2">
    <citation type="journal article" date="2015" name="Data Brief">
        <title>Shoot transcriptome of the giant reed, Arundo donax.</title>
        <authorList>
            <person name="Barrero R.A."/>
            <person name="Guerrero F.D."/>
            <person name="Moolhuijzen P."/>
            <person name="Goolsby J.A."/>
            <person name="Tidwell J."/>
            <person name="Bellgard S.E."/>
            <person name="Bellgard M.I."/>
        </authorList>
    </citation>
    <scope>NUCLEOTIDE SEQUENCE</scope>
    <source>
        <tissue evidence="1">Shoot tissue taken approximately 20 cm above the soil surface</tissue>
    </source>
</reference>
<evidence type="ECO:0000313" key="1">
    <source>
        <dbReference type="EMBL" id="JAE34533.1"/>
    </source>
</evidence>
<accession>A0A0A9HNS8</accession>
<sequence>MIKSNNYLHLFLACLPQKSTSV</sequence>
<proteinExistence type="predicted"/>
<organism evidence="1">
    <name type="scientific">Arundo donax</name>
    <name type="common">Giant reed</name>
    <name type="synonym">Donax arundinaceus</name>
    <dbReference type="NCBI Taxonomy" id="35708"/>
    <lineage>
        <taxon>Eukaryota</taxon>
        <taxon>Viridiplantae</taxon>
        <taxon>Streptophyta</taxon>
        <taxon>Embryophyta</taxon>
        <taxon>Tracheophyta</taxon>
        <taxon>Spermatophyta</taxon>
        <taxon>Magnoliopsida</taxon>
        <taxon>Liliopsida</taxon>
        <taxon>Poales</taxon>
        <taxon>Poaceae</taxon>
        <taxon>PACMAD clade</taxon>
        <taxon>Arundinoideae</taxon>
        <taxon>Arundineae</taxon>
        <taxon>Arundo</taxon>
    </lineage>
</organism>
<dbReference type="AlphaFoldDB" id="A0A0A9HNS8"/>
<dbReference type="EMBL" id="GBRH01163363">
    <property type="protein sequence ID" value="JAE34533.1"/>
    <property type="molecule type" value="Transcribed_RNA"/>
</dbReference>
<protein>
    <submittedName>
        <fullName evidence="1">Uncharacterized protein</fullName>
    </submittedName>
</protein>
<reference evidence="1" key="1">
    <citation type="submission" date="2014-09" db="EMBL/GenBank/DDBJ databases">
        <authorList>
            <person name="Magalhaes I.L.F."/>
            <person name="Oliveira U."/>
            <person name="Santos F.R."/>
            <person name="Vidigal T.H.D.A."/>
            <person name="Brescovit A.D."/>
            <person name="Santos A.J."/>
        </authorList>
    </citation>
    <scope>NUCLEOTIDE SEQUENCE</scope>
    <source>
        <tissue evidence="1">Shoot tissue taken approximately 20 cm above the soil surface</tissue>
    </source>
</reference>
<name>A0A0A9HNS8_ARUDO</name>